<accession>A0A1U7N2Z3</accession>
<evidence type="ECO:0000259" key="1">
    <source>
        <dbReference type="Pfam" id="PF23526"/>
    </source>
</evidence>
<gene>
    <name evidence="2" type="ORF">BJP37_16140</name>
</gene>
<evidence type="ECO:0000313" key="2">
    <source>
        <dbReference type="EMBL" id="OLT60328.1"/>
    </source>
</evidence>
<sequence>MLELINRYQYGFVSIPVILACREKGLFDLIKQKRITHRQIANTLGANTGHLQVALKMMESLGWLSKNEVDEYSLTDNFQPYLWT</sequence>
<dbReference type="InterPro" id="IPR036390">
    <property type="entry name" value="WH_DNA-bd_sf"/>
</dbReference>
<keyword evidence="3" id="KW-1185">Reference proteome</keyword>
<name>A0A1U7N2Z3_9CYAN</name>
<comment type="caution">
    <text evidence="2">The sequence shown here is derived from an EMBL/GenBank/DDBJ whole genome shotgun (WGS) entry which is preliminary data.</text>
</comment>
<reference evidence="2 3" key="1">
    <citation type="submission" date="2016-10" db="EMBL/GenBank/DDBJ databases">
        <title>Comparative genomics uncovers the prolific and rare metabolic potential of the cyanobacterial genus Moorea.</title>
        <authorList>
            <person name="Leao T."/>
            <person name="Castelao G."/>
            <person name="Korobeynikov A."/>
            <person name="Monroe E.A."/>
            <person name="Podell S."/>
            <person name="Glukhov E."/>
            <person name="Allen E."/>
            <person name="Gerwick W.H."/>
            <person name="Gerwick L."/>
        </authorList>
    </citation>
    <scope>NUCLEOTIDE SEQUENCE [LARGE SCALE GENOMIC DNA]</scope>
    <source>
        <strain evidence="2 3">PNG5-198</strain>
    </source>
</reference>
<dbReference type="Gene3D" id="1.10.10.10">
    <property type="entry name" value="Winged helix-like DNA-binding domain superfamily/Winged helix DNA-binding domain"/>
    <property type="match status" value="1"/>
</dbReference>
<dbReference type="PROSITE" id="PS51257">
    <property type="entry name" value="PROKAR_LIPOPROTEIN"/>
    <property type="match status" value="1"/>
</dbReference>
<dbReference type="RefSeq" id="WP_075900462.1">
    <property type="nucleotide sequence ID" value="NZ_MKZS01000001.1"/>
</dbReference>
<proteinExistence type="predicted"/>
<feature type="domain" description="AprA-like N-terminal" evidence="1">
    <location>
        <begin position="1"/>
        <end position="65"/>
    </location>
</feature>
<dbReference type="Pfam" id="PF23526">
    <property type="entry name" value="AprA_N"/>
    <property type="match status" value="1"/>
</dbReference>
<dbReference type="AlphaFoldDB" id="A0A1U7N2Z3"/>
<evidence type="ECO:0000313" key="3">
    <source>
        <dbReference type="Proteomes" id="UP000186657"/>
    </source>
</evidence>
<dbReference type="InterPro" id="IPR056394">
    <property type="entry name" value="AprA-like_N"/>
</dbReference>
<dbReference type="InterPro" id="IPR036388">
    <property type="entry name" value="WH-like_DNA-bd_sf"/>
</dbReference>
<dbReference type="EMBL" id="MKZS01000001">
    <property type="protein sequence ID" value="OLT60328.1"/>
    <property type="molecule type" value="Genomic_DNA"/>
</dbReference>
<dbReference type="SUPFAM" id="SSF46785">
    <property type="entry name" value="Winged helix' DNA-binding domain"/>
    <property type="match status" value="1"/>
</dbReference>
<protein>
    <recommendedName>
        <fullName evidence="1">AprA-like N-terminal domain-containing protein</fullName>
    </recommendedName>
</protein>
<organism evidence="2 3">
    <name type="scientific">Moorena bouillonii PNG</name>
    <dbReference type="NCBI Taxonomy" id="568701"/>
    <lineage>
        <taxon>Bacteria</taxon>
        <taxon>Bacillati</taxon>
        <taxon>Cyanobacteriota</taxon>
        <taxon>Cyanophyceae</taxon>
        <taxon>Coleofasciculales</taxon>
        <taxon>Coleofasciculaceae</taxon>
        <taxon>Moorena</taxon>
    </lineage>
</organism>
<dbReference type="Proteomes" id="UP000186657">
    <property type="component" value="Unassembled WGS sequence"/>
</dbReference>